<evidence type="ECO:0000256" key="5">
    <source>
        <dbReference type="PROSITE-ProRule" id="PRU10141"/>
    </source>
</evidence>
<keyword evidence="8" id="KW-0418">Kinase</keyword>
<dbReference type="InterPro" id="IPR050235">
    <property type="entry name" value="CK1_Ser-Thr_kinase"/>
</dbReference>
<dbReference type="InterPro" id="IPR011009">
    <property type="entry name" value="Kinase-like_dom_sf"/>
</dbReference>
<proteinExistence type="predicted"/>
<feature type="compositionally biased region" description="Polar residues" evidence="6">
    <location>
        <begin position="486"/>
        <end position="518"/>
    </location>
</feature>
<dbReference type="Proteomes" id="UP000039865">
    <property type="component" value="Unassembled WGS sequence"/>
</dbReference>
<feature type="region of interest" description="Disordered" evidence="6">
    <location>
        <begin position="486"/>
        <end position="529"/>
    </location>
</feature>
<evidence type="ECO:0000256" key="4">
    <source>
        <dbReference type="ARBA" id="ARBA00023860"/>
    </source>
</evidence>
<keyword evidence="9" id="KW-1185">Reference proteome</keyword>
<reference evidence="8 9" key="1">
    <citation type="submission" date="2014-06" db="EMBL/GenBank/DDBJ databases">
        <authorList>
            <person name="Swart Estienne"/>
        </authorList>
    </citation>
    <scope>NUCLEOTIDE SEQUENCE [LARGE SCALE GENOMIC DNA]</scope>
    <source>
        <strain evidence="8 9">130c</strain>
    </source>
</reference>
<keyword evidence="8" id="KW-0808">Transferase</keyword>
<dbReference type="GO" id="GO:0004674">
    <property type="term" value="F:protein serine/threonine kinase activity"/>
    <property type="evidence" value="ECO:0007669"/>
    <property type="project" value="UniProtKB-EC"/>
</dbReference>
<evidence type="ECO:0000313" key="9">
    <source>
        <dbReference type="Proteomes" id="UP000039865"/>
    </source>
</evidence>
<evidence type="ECO:0000256" key="2">
    <source>
        <dbReference type="ARBA" id="ARBA00022741"/>
    </source>
</evidence>
<dbReference type="Gene3D" id="1.10.510.10">
    <property type="entry name" value="Transferase(Phosphotransferase) domain 1"/>
    <property type="match status" value="1"/>
</dbReference>
<dbReference type="AlphaFoldDB" id="A0A078ALY2"/>
<dbReference type="InParanoid" id="A0A078ALY2"/>
<feature type="compositionally biased region" description="Low complexity" evidence="6">
    <location>
        <begin position="324"/>
        <end position="344"/>
    </location>
</feature>
<keyword evidence="3 5" id="KW-0067">ATP-binding</keyword>
<dbReference type="SMART" id="SM00220">
    <property type="entry name" value="S_TKc"/>
    <property type="match status" value="1"/>
</dbReference>
<dbReference type="PROSITE" id="PS50011">
    <property type="entry name" value="PROTEIN_KINASE_DOM"/>
    <property type="match status" value="1"/>
</dbReference>
<evidence type="ECO:0000313" key="8">
    <source>
        <dbReference type="EMBL" id="CDW83244.1"/>
    </source>
</evidence>
<organism evidence="8 9">
    <name type="scientific">Stylonychia lemnae</name>
    <name type="common">Ciliate</name>
    <dbReference type="NCBI Taxonomy" id="5949"/>
    <lineage>
        <taxon>Eukaryota</taxon>
        <taxon>Sar</taxon>
        <taxon>Alveolata</taxon>
        <taxon>Ciliophora</taxon>
        <taxon>Intramacronucleata</taxon>
        <taxon>Spirotrichea</taxon>
        <taxon>Stichotrichia</taxon>
        <taxon>Sporadotrichida</taxon>
        <taxon>Oxytrichidae</taxon>
        <taxon>Stylonychinae</taxon>
        <taxon>Stylonychia</taxon>
    </lineage>
</organism>
<feature type="region of interest" description="Disordered" evidence="6">
    <location>
        <begin position="324"/>
        <end position="352"/>
    </location>
</feature>
<dbReference type="PROSITE" id="PS00108">
    <property type="entry name" value="PROTEIN_KINASE_ST"/>
    <property type="match status" value="1"/>
</dbReference>
<dbReference type="InterPro" id="IPR008271">
    <property type="entry name" value="Ser/Thr_kinase_AS"/>
</dbReference>
<name>A0A078ALY2_STYLE</name>
<dbReference type="Pfam" id="PF00069">
    <property type="entry name" value="Pkinase"/>
    <property type="match status" value="1"/>
</dbReference>
<dbReference type="EMBL" id="CCKQ01011675">
    <property type="protein sequence ID" value="CDW83244.1"/>
    <property type="molecule type" value="Genomic_DNA"/>
</dbReference>
<dbReference type="OMA" id="QNQILMN"/>
<feature type="binding site" evidence="5">
    <location>
        <position position="37"/>
    </location>
    <ligand>
        <name>ATP</name>
        <dbReference type="ChEBI" id="CHEBI:30616"/>
    </ligand>
</feature>
<accession>A0A078ALY2</accession>
<dbReference type="InterPro" id="IPR017441">
    <property type="entry name" value="Protein_kinase_ATP_BS"/>
</dbReference>
<keyword evidence="2 5" id="KW-0547">Nucleotide-binding</keyword>
<evidence type="ECO:0000256" key="6">
    <source>
        <dbReference type="SAM" id="MobiDB-lite"/>
    </source>
</evidence>
<evidence type="ECO:0000259" key="7">
    <source>
        <dbReference type="PROSITE" id="PS50011"/>
    </source>
</evidence>
<dbReference type="SUPFAM" id="SSF56112">
    <property type="entry name" value="Protein kinase-like (PK-like)"/>
    <property type="match status" value="1"/>
</dbReference>
<evidence type="ECO:0000256" key="1">
    <source>
        <dbReference type="ARBA" id="ARBA00012513"/>
    </source>
</evidence>
<gene>
    <name evidence="8" type="primary">Contig9792.g10474</name>
    <name evidence="8" type="ORF">STYLEM_12286</name>
</gene>
<feature type="domain" description="Protein kinase" evidence="7">
    <location>
        <begin position="8"/>
        <end position="271"/>
    </location>
</feature>
<dbReference type="PANTHER" id="PTHR11909">
    <property type="entry name" value="CASEIN KINASE-RELATED"/>
    <property type="match status" value="1"/>
</dbReference>
<dbReference type="OrthoDB" id="5979581at2759"/>
<dbReference type="PROSITE" id="PS00107">
    <property type="entry name" value="PROTEIN_KINASE_ATP"/>
    <property type="match status" value="1"/>
</dbReference>
<sequence length="921" mass="105073">MNNISDRFNIGKKLGQGTFSYIYEAFDKTLKQNVALKIEKKDKNKNILIFEFSVLNMLKGNNLAKVRKCLDENYSLKIAIQLLVTIQNSSYFSQIEMLDAIEEVHDRGFIHRDVKASNFVLSRDNKHVYIVDFGLAKKHLDDNKVPMPQRRKADFRGTVSFASLNAHNNIDLSRRDDLWSLYFVILDFLNEKLKWREQKEYSMEEVKNIKTECLNNPEEKLWIATKDCPEVKNIFYHLKDLSYKDIPDYKFIRNQLKNILERNTEIPSNYISQVATQAFINAQRVNGGAISQIYLQQQQQPPFTVYHGHQYAKALQYSQNNAANTNNQQQQQQQSHQNQIQEFQTPERPQNHHRISHINAASMMQQQHLITPLTPQNNQSILDDGAFPKASPHHLVNGTLNQNGQVIQGCNLQNNLTQQFFTTSVQQRKTDCISQPQDQQNGLRINQIQMNNNVAQPVDIGKRAALKRKQVDQLIEQVVRHEQLQAQEGDQLGNNQIQGGNMIDQNNNKNGPTSQAQVRRTKQVTKQEKKVTAGVQVVATQANGRKRDVKKQHQIKIIPDEEPIQIKTILDNAQNELINNTQGGNQNGQIKSSTNLNLPNNMPIFQFSPQNASNVNQQISISQNFYLSPQFLLLLGDQEANTNQLLQQATVAAQPNGQTYPLTTTLQSTASQTAGIMSSRGPTTHITSSQIPGFNPNNPELLHHPSMIPLNLNPQGNLFNKIQTTSQTFTTQQQINQDAQINYAAQYKKTNQSLETMNDGKVKEDQQFIEKNYLIQSIPQPQIQSQQIVKFKGNIPQKSTFYDMLSQNSANTKGYRSSQTKKQQSSILNGYYYDPILIEKQNLPCFKVEKITRSLPKQLRAYQSETLMQGNQNFAGVTLNKQSSLMNGQFIGQQDEMLQLKHLLSQSEAMNTGVQIDLQQQ</sequence>
<dbReference type="EC" id="2.7.11.1" evidence="1"/>
<dbReference type="GO" id="GO:0005524">
    <property type="term" value="F:ATP binding"/>
    <property type="evidence" value="ECO:0007669"/>
    <property type="project" value="UniProtKB-UniRule"/>
</dbReference>
<protein>
    <recommendedName>
        <fullName evidence="4">Casein kinase I</fullName>
        <ecNumber evidence="1">2.7.11.1</ecNumber>
    </recommendedName>
</protein>
<evidence type="ECO:0000256" key="3">
    <source>
        <dbReference type="ARBA" id="ARBA00022840"/>
    </source>
</evidence>
<dbReference type="InterPro" id="IPR000719">
    <property type="entry name" value="Prot_kinase_dom"/>
</dbReference>